<dbReference type="AlphaFoldDB" id="A0AAV2HEB7"/>
<feature type="non-terminal residue" evidence="1">
    <location>
        <position position="345"/>
    </location>
</feature>
<reference evidence="1 2" key="1">
    <citation type="submission" date="2024-04" db="EMBL/GenBank/DDBJ databases">
        <authorList>
            <consortium name="Genoscope - CEA"/>
            <person name="William W."/>
        </authorList>
    </citation>
    <scope>NUCLEOTIDE SEQUENCE [LARGE SCALE GENOMIC DNA]</scope>
</reference>
<dbReference type="SUPFAM" id="SSF48452">
    <property type="entry name" value="TPR-like"/>
    <property type="match status" value="1"/>
</dbReference>
<dbReference type="EMBL" id="CAXITT010000095">
    <property type="protein sequence ID" value="CAL1531670.1"/>
    <property type="molecule type" value="Genomic_DNA"/>
</dbReference>
<evidence type="ECO:0000313" key="2">
    <source>
        <dbReference type="Proteomes" id="UP001497497"/>
    </source>
</evidence>
<dbReference type="Proteomes" id="UP001497497">
    <property type="component" value="Unassembled WGS sequence"/>
</dbReference>
<gene>
    <name evidence="1" type="ORF">GSLYS_00005765001</name>
</gene>
<comment type="caution">
    <text evidence="1">The sequence shown here is derived from an EMBL/GenBank/DDBJ whole genome shotgun (WGS) entry which is preliminary data.</text>
</comment>
<feature type="non-terminal residue" evidence="1">
    <location>
        <position position="1"/>
    </location>
</feature>
<sequence>DNRLKGRAFSQLAVMRSHADILLSRLDIEEIFGEVDFPMLVDKALDCCSNDALTLTECGRILRFTNLESGTYLLERALDIKKHSTTYHQLGMCYERMAKIRAKKNVKMVPRPVEMREMTLGGSRGKNFDKNKTYWKQGSSSLYEATPRCQKQRNCGNFMRSPAKEVHLWKDDDLVVKALDCYREAIKLSREGNIPAIYSLGLLLRTCGELDLALKQFNKIIHRMTDQNPVTEYSITLTSAYEQAGLCLLALAKLPGRTDEEMQKLNEDAETKLMDAVSLSATLANLDPEMKSYEKQVGNAFKTLETKYEEIKDSPKGIKKHIELLMRVGQYDRIPPVITKLRLLS</sequence>
<dbReference type="InterPro" id="IPR011990">
    <property type="entry name" value="TPR-like_helical_dom_sf"/>
</dbReference>
<organism evidence="1 2">
    <name type="scientific">Lymnaea stagnalis</name>
    <name type="common">Great pond snail</name>
    <name type="synonym">Helix stagnalis</name>
    <dbReference type="NCBI Taxonomy" id="6523"/>
    <lineage>
        <taxon>Eukaryota</taxon>
        <taxon>Metazoa</taxon>
        <taxon>Spiralia</taxon>
        <taxon>Lophotrochozoa</taxon>
        <taxon>Mollusca</taxon>
        <taxon>Gastropoda</taxon>
        <taxon>Heterobranchia</taxon>
        <taxon>Euthyneura</taxon>
        <taxon>Panpulmonata</taxon>
        <taxon>Hygrophila</taxon>
        <taxon>Lymnaeoidea</taxon>
        <taxon>Lymnaeidae</taxon>
        <taxon>Lymnaea</taxon>
    </lineage>
</organism>
<proteinExistence type="predicted"/>
<protein>
    <submittedName>
        <fullName evidence="1">Uncharacterized protein</fullName>
    </submittedName>
</protein>
<dbReference type="Gene3D" id="1.25.40.10">
    <property type="entry name" value="Tetratricopeptide repeat domain"/>
    <property type="match status" value="1"/>
</dbReference>
<name>A0AAV2HEB7_LYMST</name>
<keyword evidence="2" id="KW-1185">Reference proteome</keyword>
<accession>A0AAV2HEB7</accession>
<evidence type="ECO:0000313" key="1">
    <source>
        <dbReference type="EMBL" id="CAL1531670.1"/>
    </source>
</evidence>